<reference evidence="2 3" key="1">
    <citation type="submission" date="2024-02" db="EMBL/GenBank/DDBJ databases">
        <authorList>
            <person name="Vignale AGUSTIN F."/>
            <person name="Sosa J E."/>
            <person name="Modenutti C."/>
        </authorList>
    </citation>
    <scope>NUCLEOTIDE SEQUENCE [LARGE SCALE GENOMIC DNA]</scope>
</reference>
<feature type="non-terminal residue" evidence="2">
    <location>
        <position position="95"/>
    </location>
</feature>
<name>A0ABC8SM94_9AQUA</name>
<feature type="non-terminal residue" evidence="2">
    <location>
        <position position="1"/>
    </location>
</feature>
<keyword evidence="3" id="KW-1185">Reference proteome</keyword>
<dbReference type="AlphaFoldDB" id="A0ABC8SM94"/>
<protein>
    <submittedName>
        <fullName evidence="2">Uncharacterized protein</fullName>
    </submittedName>
</protein>
<organism evidence="2 3">
    <name type="scientific">Ilex paraguariensis</name>
    <name type="common">yerba mate</name>
    <dbReference type="NCBI Taxonomy" id="185542"/>
    <lineage>
        <taxon>Eukaryota</taxon>
        <taxon>Viridiplantae</taxon>
        <taxon>Streptophyta</taxon>
        <taxon>Embryophyta</taxon>
        <taxon>Tracheophyta</taxon>
        <taxon>Spermatophyta</taxon>
        <taxon>Magnoliopsida</taxon>
        <taxon>eudicotyledons</taxon>
        <taxon>Gunneridae</taxon>
        <taxon>Pentapetalae</taxon>
        <taxon>asterids</taxon>
        <taxon>campanulids</taxon>
        <taxon>Aquifoliales</taxon>
        <taxon>Aquifoliaceae</taxon>
        <taxon>Ilex</taxon>
    </lineage>
</organism>
<evidence type="ECO:0000313" key="3">
    <source>
        <dbReference type="Proteomes" id="UP001642360"/>
    </source>
</evidence>
<sequence>PLSVQSVSPLSQIGPSSSTSSKQSAHCLKSIDLSSSSACNHRLLRRDQTTQPLSDETSPCSTLLVAAGVSDQTTLFICYILIFRKVNLYYDYEDV</sequence>
<accession>A0ABC8SM94</accession>
<evidence type="ECO:0000256" key="1">
    <source>
        <dbReference type="SAM" id="MobiDB-lite"/>
    </source>
</evidence>
<comment type="caution">
    <text evidence="2">The sequence shown here is derived from an EMBL/GenBank/DDBJ whole genome shotgun (WGS) entry which is preliminary data.</text>
</comment>
<proteinExistence type="predicted"/>
<gene>
    <name evidence="2" type="ORF">ILEXP_LOCUS26936</name>
</gene>
<evidence type="ECO:0000313" key="2">
    <source>
        <dbReference type="EMBL" id="CAK9158317.1"/>
    </source>
</evidence>
<dbReference type="EMBL" id="CAUOFW020003157">
    <property type="protein sequence ID" value="CAK9158317.1"/>
    <property type="molecule type" value="Genomic_DNA"/>
</dbReference>
<feature type="region of interest" description="Disordered" evidence="1">
    <location>
        <begin position="1"/>
        <end position="22"/>
    </location>
</feature>
<dbReference type="Proteomes" id="UP001642360">
    <property type="component" value="Unassembled WGS sequence"/>
</dbReference>